<evidence type="ECO:0000313" key="3">
    <source>
        <dbReference type="Proteomes" id="UP001212152"/>
    </source>
</evidence>
<comment type="caution">
    <text evidence="2">The sequence shown here is derived from an EMBL/GenBank/DDBJ whole genome shotgun (WGS) entry which is preliminary data.</text>
</comment>
<protein>
    <submittedName>
        <fullName evidence="2">Uncharacterized protein</fullName>
    </submittedName>
</protein>
<feature type="compositionally biased region" description="Low complexity" evidence="1">
    <location>
        <begin position="122"/>
        <end position="144"/>
    </location>
</feature>
<organism evidence="2 3">
    <name type="scientific">Geranomyces variabilis</name>
    <dbReference type="NCBI Taxonomy" id="109894"/>
    <lineage>
        <taxon>Eukaryota</taxon>
        <taxon>Fungi</taxon>
        <taxon>Fungi incertae sedis</taxon>
        <taxon>Chytridiomycota</taxon>
        <taxon>Chytridiomycota incertae sedis</taxon>
        <taxon>Chytridiomycetes</taxon>
        <taxon>Spizellomycetales</taxon>
        <taxon>Powellomycetaceae</taxon>
        <taxon>Geranomyces</taxon>
    </lineage>
</organism>
<proteinExistence type="predicted"/>
<name>A0AAD5TU85_9FUNG</name>
<evidence type="ECO:0000313" key="2">
    <source>
        <dbReference type="EMBL" id="KAJ3184962.1"/>
    </source>
</evidence>
<keyword evidence="3" id="KW-1185">Reference proteome</keyword>
<feature type="compositionally biased region" description="Low complexity" evidence="1">
    <location>
        <begin position="183"/>
        <end position="197"/>
    </location>
</feature>
<dbReference type="Proteomes" id="UP001212152">
    <property type="component" value="Unassembled WGS sequence"/>
</dbReference>
<sequence>MHSRGIIAGPSMYKPYLTEYAQKYSHSKTPAAVLGGKGGSHRLGGINSKGQGSTLLEKRGRSHLMHDKACKAGAAAVLATRTGKKLAAPGVVVRGMSEYKRGKEVVLPPLSGSKKAQSPPHATGSSTDTATAPAAAARQSKASTPPKAVPQYQTSLILPGMIQPYNAAAVLGPIRPAAPAPTSSSNGNNNKGDNSKNAPANASSGAYTAQSSEKGFRPGPPAKVGYGENRPRYDIITGYPLYGEPYSGYKEGCRAVIETFQHMDAVANARSSGYNIITGNDAMRAQPSLWPQTRDIVAVKGI</sequence>
<dbReference type="EMBL" id="JADGJQ010000002">
    <property type="protein sequence ID" value="KAJ3184962.1"/>
    <property type="molecule type" value="Genomic_DNA"/>
</dbReference>
<feature type="region of interest" description="Disordered" evidence="1">
    <location>
        <begin position="105"/>
        <end position="148"/>
    </location>
</feature>
<evidence type="ECO:0000256" key="1">
    <source>
        <dbReference type="SAM" id="MobiDB-lite"/>
    </source>
</evidence>
<dbReference type="AlphaFoldDB" id="A0AAD5TU85"/>
<feature type="region of interest" description="Disordered" evidence="1">
    <location>
        <begin position="178"/>
        <end position="225"/>
    </location>
</feature>
<feature type="compositionally biased region" description="Polar residues" evidence="1">
    <location>
        <begin position="198"/>
        <end position="213"/>
    </location>
</feature>
<reference evidence="2" key="1">
    <citation type="submission" date="2020-05" db="EMBL/GenBank/DDBJ databases">
        <title>Phylogenomic resolution of chytrid fungi.</title>
        <authorList>
            <person name="Stajich J.E."/>
            <person name="Amses K."/>
            <person name="Simmons R."/>
            <person name="Seto K."/>
            <person name="Myers J."/>
            <person name="Bonds A."/>
            <person name="Quandt C.A."/>
            <person name="Barry K."/>
            <person name="Liu P."/>
            <person name="Grigoriev I."/>
            <person name="Longcore J.E."/>
            <person name="James T.Y."/>
        </authorList>
    </citation>
    <scope>NUCLEOTIDE SEQUENCE</scope>
    <source>
        <strain evidence="2">JEL0379</strain>
    </source>
</reference>
<accession>A0AAD5TU85</accession>
<gene>
    <name evidence="2" type="ORF">HDU87_002528</name>
</gene>